<dbReference type="InterPro" id="IPR050819">
    <property type="entry name" value="Tripeptidyl-peptidase_I"/>
</dbReference>
<name>A0A3R6ZFB0_APHAT</name>
<evidence type="ECO:0000256" key="1">
    <source>
        <dbReference type="ARBA" id="ARBA00022670"/>
    </source>
</evidence>
<feature type="active site" description="Charge relay system" evidence="9">
    <location>
        <position position="342"/>
    </location>
</feature>
<dbReference type="PROSITE" id="PS51695">
    <property type="entry name" value="SEDOLISIN"/>
    <property type="match status" value="1"/>
</dbReference>
<feature type="region of interest" description="Disordered" evidence="10">
    <location>
        <begin position="243"/>
        <end position="264"/>
    </location>
</feature>
<feature type="domain" description="Peptidase S53" evidence="12">
    <location>
        <begin position="269"/>
        <end position="675"/>
    </location>
</feature>
<protein>
    <recommendedName>
        <fullName evidence="8">subtilisin</fullName>
        <ecNumber evidence="8">3.4.21.62</ecNumber>
    </recommendedName>
</protein>
<dbReference type="GO" id="GO:0006508">
    <property type="term" value="P:proteolysis"/>
    <property type="evidence" value="ECO:0007669"/>
    <property type="project" value="UniProtKB-KW"/>
</dbReference>
<dbReference type="PANTHER" id="PTHR14218">
    <property type="entry name" value="PROTEASE S8 TRIPEPTIDYL PEPTIDASE I CLN2"/>
    <property type="match status" value="1"/>
</dbReference>
<evidence type="ECO:0000259" key="12">
    <source>
        <dbReference type="PROSITE" id="PS51695"/>
    </source>
</evidence>
<feature type="active site" description="Charge relay system" evidence="9">
    <location>
        <position position="346"/>
    </location>
</feature>
<dbReference type="Pfam" id="PF09286">
    <property type="entry name" value="Pro-kuma_activ"/>
    <property type="match status" value="1"/>
</dbReference>
<comment type="catalytic activity">
    <reaction evidence="7">
        <text>Hydrolysis of proteins with broad specificity for peptide bonds, and a preference for a large uncharged residue in P1. Hydrolyzes peptide amides.</text>
        <dbReference type="EC" id="3.4.21.62"/>
    </reaction>
</comment>
<dbReference type="InterPro" id="IPR030400">
    <property type="entry name" value="Sedolisin_dom"/>
</dbReference>
<dbReference type="EMBL" id="QUTB01005898">
    <property type="protein sequence ID" value="RHY52706.1"/>
    <property type="molecule type" value="Genomic_DNA"/>
</dbReference>
<accession>A0A3R6ZFB0</accession>
<organism evidence="13 14">
    <name type="scientific">Aphanomyces astaci</name>
    <name type="common">Crayfish plague agent</name>
    <dbReference type="NCBI Taxonomy" id="112090"/>
    <lineage>
        <taxon>Eukaryota</taxon>
        <taxon>Sar</taxon>
        <taxon>Stramenopiles</taxon>
        <taxon>Oomycota</taxon>
        <taxon>Saprolegniomycetes</taxon>
        <taxon>Saprolegniales</taxon>
        <taxon>Verrucalvaceae</taxon>
        <taxon>Aphanomyces</taxon>
    </lineage>
</organism>
<keyword evidence="1 9" id="KW-0645">Protease</keyword>
<keyword evidence="4 9" id="KW-0720">Serine protease</keyword>
<evidence type="ECO:0000256" key="8">
    <source>
        <dbReference type="ARBA" id="ARBA00023619"/>
    </source>
</evidence>
<evidence type="ECO:0000256" key="9">
    <source>
        <dbReference type="PROSITE-ProRule" id="PRU01032"/>
    </source>
</evidence>
<feature type="binding site" evidence="9">
    <location>
        <position position="655"/>
    </location>
    <ligand>
        <name>Ca(2+)</name>
        <dbReference type="ChEBI" id="CHEBI:29108"/>
    </ligand>
</feature>
<keyword evidence="5 9" id="KW-0106">Calcium</keyword>
<evidence type="ECO:0000256" key="2">
    <source>
        <dbReference type="ARBA" id="ARBA00022723"/>
    </source>
</evidence>
<keyword evidence="3 9" id="KW-0378">Hydrolase</keyword>
<evidence type="ECO:0000256" key="3">
    <source>
        <dbReference type="ARBA" id="ARBA00022801"/>
    </source>
</evidence>
<sequence length="780" mass="83433">MEGCMVCTADTADASTHKDGATVCIPSNLHATLSIISHLSSFQNSMLLHLSSCAAFHGPLVAAVLLALTSPSQGHHPVLNAFVEHPATWTKGHRALHDEQVDVTIGIAAATPRALEDLFWSVSDPTNAAYGRHLSADEADALTSPRPDAVPSITRWLAEHDIADVVFSPATNRLKVRGSVRSLEAVFATEIHAYNGVAGHPVGRGNRRILRASQPLAMPPSMLSDVSYISLNAHPLGRLLAAQGHGKQHGNESKNNKSSTVDSVRDGGGITPAFLREWYGVPRQTSANETNAQGIPEFYEEAWTDKDLSIFFNKYMDGDAIPTLVTHQVPSRDDTEGQASAEASLDLQYITALAPRTTTYVWSQSGSNPFSAADEPFVEWAEDILTMKQPPYVVSLSYADDEEHIFAASEAYARSFDPLLMKLGVRGVSVFVASGDDGVAVFRITKTIRGQRPGLRKTNIDNKAEWCKQHGPQWPTSSPYVTSVGATMLSKLTDSSGFFNTLDEVVCTSSLGSAITSGGGFSTQYARPAYQDAAVQGYLATRNIPPPSFFNVSGRAYPDVTAFGHDYIVVLNGDKALISGTSASTPAFAAMITLVNDLRLNAGKPALGFLNPTLYRLQAAYPLAFHDIITGTNAAGMGPAMPVCDLSFHAESGWDAVSGLGSPNFPVLSQLLLNVEDVLSDTKVLANVPPLSNQQMQEDASGSVKTLVGASVAALVAAVAVAAAALVYVKRHARKAEYCELDVNKGDTPKYPSQDKTAASIFTIDDEDEEVELTEVTLDR</sequence>
<evidence type="ECO:0000313" key="14">
    <source>
        <dbReference type="Proteomes" id="UP000283543"/>
    </source>
</evidence>
<dbReference type="Proteomes" id="UP000283543">
    <property type="component" value="Unassembled WGS sequence"/>
</dbReference>
<dbReference type="GO" id="GO:0008240">
    <property type="term" value="F:tripeptidyl-peptidase activity"/>
    <property type="evidence" value="ECO:0007669"/>
    <property type="project" value="TreeGrafter"/>
</dbReference>
<dbReference type="GO" id="GO:0046872">
    <property type="term" value="F:metal ion binding"/>
    <property type="evidence" value="ECO:0007669"/>
    <property type="project" value="UniProtKB-UniRule"/>
</dbReference>
<evidence type="ECO:0000256" key="7">
    <source>
        <dbReference type="ARBA" id="ARBA00023529"/>
    </source>
</evidence>
<dbReference type="VEuPathDB" id="FungiDB:H257_14364"/>
<feature type="binding site" evidence="9">
    <location>
        <position position="628"/>
    </location>
    <ligand>
        <name>Ca(2+)</name>
        <dbReference type="ChEBI" id="CHEBI:29108"/>
    </ligand>
</feature>
<comment type="cofactor">
    <cofactor evidence="9">
        <name>Ca(2+)</name>
        <dbReference type="ChEBI" id="CHEBI:29108"/>
    </cofactor>
    <text evidence="9">Binds 1 Ca(2+) ion per subunit.</text>
</comment>
<keyword evidence="11" id="KW-1133">Transmembrane helix</keyword>
<evidence type="ECO:0000313" key="13">
    <source>
        <dbReference type="EMBL" id="RHY52706.1"/>
    </source>
</evidence>
<dbReference type="SMART" id="SM00944">
    <property type="entry name" value="Pro-kuma_activ"/>
    <property type="match status" value="1"/>
</dbReference>
<dbReference type="SUPFAM" id="SSF52743">
    <property type="entry name" value="Subtilisin-like"/>
    <property type="match status" value="1"/>
</dbReference>
<dbReference type="InterPro" id="IPR036852">
    <property type="entry name" value="Peptidase_S8/S53_dom_sf"/>
</dbReference>
<feature type="transmembrane region" description="Helical" evidence="11">
    <location>
        <begin position="707"/>
        <end position="729"/>
    </location>
</feature>
<dbReference type="AlphaFoldDB" id="A0A3R6ZFB0"/>
<evidence type="ECO:0000256" key="11">
    <source>
        <dbReference type="SAM" id="Phobius"/>
    </source>
</evidence>
<dbReference type="PROSITE" id="PS00138">
    <property type="entry name" value="SUBTILASE_SER"/>
    <property type="match status" value="1"/>
</dbReference>
<keyword evidence="11" id="KW-0812">Transmembrane</keyword>
<evidence type="ECO:0000256" key="10">
    <source>
        <dbReference type="SAM" id="MobiDB-lite"/>
    </source>
</evidence>
<dbReference type="InterPro" id="IPR015366">
    <property type="entry name" value="S53_propep"/>
</dbReference>
<keyword evidence="2 9" id="KW-0479">Metal-binding</keyword>
<feature type="binding site" evidence="9">
    <location>
        <position position="627"/>
    </location>
    <ligand>
        <name>Ca(2+)</name>
        <dbReference type="ChEBI" id="CHEBI:29108"/>
    </ligand>
</feature>
<feature type="active site" description="Charge relay system" evidence="9">
    <location>
        <position position="582"/>
    </location>
</feature>
<gene>
    <name evidence="13" type="ORF">DYB34_010213</name>
</gene>
<feature type="binding site" evidence="9">
    <location>
        <position position="653"/>
    </location>
    <ligand>
        <name>Ca(2+)</name>
        <dbReference type="ChEBI" id="CHEBI:29108"/>
    </ligand>
</feature>
<dbReference type="SUPFAM" id="SSF54897">
    <property type="entry name" value="Protease propeptides/inhibitors"/>
    <property type="match status" value="1"/>
</dbReference>
<dbReference type="CDD" id="cd11377">
    <property type="entry name" value="Pro-peptidase_S53"/>
    <property type="match status" value="1"/>
</dbReference>
<dbReference type="PANTHER" id="PTHR14218:SF15">
    <property type="entry name" value="TRIPEPTIDYL-PEPTIDASE 1"/>
    <property type="match status" value="1"/>
</dbReference>
<dbReference type="Gene3D" id="3.40.50.200">
    <property type="entry name" value="Peptidase S8/S53 domain"/>
    <property type="match status" value="1"/>
</dbReference>
<comment type="caution">
    <text evidence="13">The sequence shown here is derived from an EMBL/GenBank/DDBJ whole genome shotgun (WGS) entry which is preliminary data.</text>
</comment>
<keyword evidence="11" id="KW-0472">Membrane</keyword>
<proteinExistence type="predicted"/>
<dbReference type="InterPro" id="IPR023828">
    <property type="entry name" value="Peptidase_S8_Ser-AS"/>
</dbReference>
<evidence type="ECO:0000256" key="6">
    <source>
        <dbReference type="ARBA" id="ARBA00023145"/>
    </source>
</evidence>
<reference evidence="13 14" key="1">
    <citation type="submission" date="2018-08" db="EMBL/GenBank/DDBJ databases">
        <title>Aphanomyces genome sequencing and annotation.</title>
        <authorList>
            <person name="Minardi D."/>
            <person name="Oidtmann B."/>
            <person name="Van Der Giezen M."/>
            <person name="Studholme D.J."/>
        </authorList>
    </citation>
    <scope>NUCLEOTIDE SEQUENCE [LARGE SCALE GENOMIC DNA]</scope>
    <source>
        <strain evidence="13 14">Si</strain>
    </source>
</reference>
<evidence type="ECO:0000256" key="5">
    <source>
        <dbReference type="ARBA" id="ARBA00022837"/>
    </source>
</evidence>
<dbReference type="EC" id="3.4.21.62" evidence="8"/>
<evidence type="ECO:0000256" key="4">
    <source>
        <dbReference type="ARBA" id="ARBA00022825"/>
    </source>
</evidence>
<dbReference type="GO" id="GO:0004252">
    <property type="term" value="F:serine-type endopeptidase activity"/>
    <property type="evidence" value="ECO:0007669"/>
    <property type="project" value="UniProtKB-UniRule"/>
</dbReference>
<keyword evidence="6" id="KW-0865">Zymogen</keyword>
<dbReference type="CDD" id="cd04056">
    <property type="entry name" value="Peptidases_S53"/>
    <property type="match status" value="1"/>
</dbReference>